<evidence type="ECO:0000256" key="1">
    <source>
        <dbReference type="ARBA" id="ARBA00004114"/>
    </source>
</evidence>
<accession>A0A1B0GHT8</accession>
<feature type="coiled-coil region" evidence="9">
    <location>
        <begin position="269"/>
        <end position="296"/>
    </location>
</feature>
<reference evidence="12" key="1">
    <citation type="submission" date="2020-05" db="UniProtKB">
        <authorList>
            <consortium name="EnsemblMetazoa"/>
        </authorList>
    </citation>
    <scope>IDENTIFICATION</scope>
    <source>
        <strain evidence="12">Jacobina</strain>
    </source>
</reference>
<evidence type="ECO:0000256" key="5">
    <source>
        <dbReference type="ARBA" id="ARBA00022701"/>
    </source>
</evidence>
<dbReference type="Proteomes" id="UP000092461">
    <property type="component" value="Unassembled WGS sequence"/>
</dbReference>
<feature type="coiled-coil region" evidence="9">
    <location>
        <begin position="416"/>
        <end position="486"/>
    </location>
</feature>
<dbReference type="VEuPathDB" id="VectorBase:LLOJ001637"/>
<evidence type="ECO:0000256" key="6">
    <source>
        <dbReference type="ARBA" id="ARBA00022794"/>
    </source>
</evidence>
<dbReference type="PANTHER" id="PTHR34031">
    <property type="entry name" value="CENTROSOMAL PROTEIN OF 162 KDA"/>
    <property type="match status" value="1"/>
</dbReference>
<dbReference type="EMBL" id="AJWK01005602">
    <property type="status" value="NOT_ANNOTATED_CDS"/>
    <property type="molecule type" value="Genomic_DNA"/>
</dbReference>
<dbReference type="GO" id="GO:0060271">
    <property type="term" value="P:cilium assembly"/>
    <property type="evidence" value="ECO:0007669"/>
    <property type="project" value="TreeGrafter"/>
</dbReference>
<keyword evidence="11" id="KW-0732">Signal</keyword>
<comment type="similarity">
    <text evidence="2">Belongs to the CEP162 family.</text>
</comment>
<dbReference type="GO" id="GO:0005814">
    <property type="term" value="C:centriole"/>
    <property type="evidence" value="ECO:0007669"/>
    <property type="project" value="UniProtKB-SubCell"/>
</dbReference>
<evidence type="ECO:0000256" key="11">
    <source>
        <dbReference type="SAM" id="SignalP"/>
    </source>
</evidence>
<keyword evidence="8" id="KW-0206">Cytoskeleton</keyword>
<dbReference type="EMBL" id="AJWK01005603">
    <property type="status" value="NOT_ANNOTATED_CDS"/>
    <property type="molecule type" value="Genomic_DNA"/>
</dbReference>
<organism evidence="12 13">
    <name type="scientific">Lutzomyia longipalpis</name>
    <name type="common">Sand fly</name>
    <dbReference type="NCBI Taxonomy" id="7200"/>
    <lineage>
        <taxon>Eukaryota</taxon>
        <taxon>Metazoa</taxon>
        <taxon>Ecdysozoa</taxon>
        <taxon>Arthropoda</taxon>
        <taxon>Hexapoda</taxon>
        <taxon>Insecta</taxon>
        <taxon>Pterygota</taxon>
        <taxon>Neoptera</taxon>
        <taxon>Endopterygota</taxon>
        <taxon>Diptera</taxon>
        <taxon>Nematocera</taxon>
        <taxon>Psychodoidea</taxon>
        <taxon>Psychodidae</taxon>
        <taxon>Lutzomyia</taxon>
        <taxon>Lutzomyia</taxon>
    </lineage>
</organism>
<evidence type="ECO:0000256" key="10">
    <source>
        <dbReference type="SAM" id="MobiDB-lite"/>
    </source>
</evidence>
<keyword evidence="4" id="KW-0963">Cytoplasm</keyword>
<keyword evidence="7 9" id="KW-0175">Coiled coil</keyword>
<dbReference type="GO" id="GO:0005879">
    <property type="term" value="C:axonemal microtubule"/>
    <property type="evidence" value="ECO:0007669"/>
    <property type="project" value="TreeGrafter"/>
</dbReference>
<keyword evidence="5" id="KW-0493">Microtubule</keyword>
<sequence>FGFTRLRRRFLTSSLVNFLLCVEKCVKVCDCEMASACVSSKGSGEIREKRLECLEELLEQITLKDAREESRDFFHRDAGRTVSAAKVTLPPISRTIGSGDYLDGQTERNLEDIESIFEEINRLSDNSDERSVEEILKEAEMLMHLTSQSLSGRSDTPRDLSYAPEVEEEEEKEAEDVRTRVGSNTEKVEKSGGDDIVFDEIAISVQVKNQESSPAQPPAVLLKLVEEVMENSRDKCIGTDTQFLDKFTTPSPPMSLTPINEDSWPLHERRALEDEISSLQEKLKDTQERFQSLRLQHDTVTAHHRSLRESQSSMQEETDRLKLEVQHLTECITILRSEVQAARGDRAEVQEVQKVLQTELEEARAEKKKLQEQTDRDSKIILDLQRQCKEMERILMRKHPDSVSALIVASKGVGNAKEEASTRRILEQRIAQLEADAKQQDAKAQKILANVQAKFSTVQSKYETHIADLETQVLSLQEINTKLTQKIEAQSTIIRERNSTVFSSTFTQTDELPERDVTVEKISAATQTDQKATTTGKQSATPKKASGKIVNSYSESQINHGNDSHLMATIRGMRVDLAIKEKALQRLTRELDECKKTIRKTQQKERESSAALSTKTAAKKTLEVEGHNGVDASSLKEAQNKIKLLEFDYKSLHDKRLQDLRTLQAAHEKELASCHETVNILQQRLKERDEAFAMQKRRRVPVDYYALKAKVASLERRHMEREQRLHMLVEALSKGRLVNGQLLEDSLGADCSRCHHHHVVQVHINEQSDQPIVR</sequence>
<name>A0A1B0GHT8_LUTLO</name>
<feature type="compositionally biased region" description="Acidic residues" evidence="10">
    <location>
        <begin position="165"/>
        <end position="174"/>
    </location>
</feature>
<feature type="region of interest" description="Disordered" evidence="10">
    <location>
        <begin position="148"/>
        <end position="190"/>
    </location>
</feature>
<evidence type="ECO:0000256" key="9">
    <source>
        <dbReference type="SAM" id="Coils"/>
    </source>
</evidence>
<dbReference type="PANTHER" id="PTHR34031:SF1">
    <property type="entry name" value="CENTROSOMAL PROTEIN OF 162 KDA"/>
    <property type="match status" value="1"/>
</dbReference>
<comment type="subcellular location">
    <subcellularLocation>
        <location evidence="1">Cytoplasm</location>
        <location evidence="1">Cytoskeleton</location>
        <location evidence="1">Microtubule organizing center</location>
        <location evidence="1">Centrosome</location>
        <location evidence="1">Centriole</location>
    </subcellularLocation>
</comment>
<proteinExistence type="inferred from homology"/>
<feature type="coiled-coil region" evidence="9">
    <location>
        <begin position="570"/>
        <end position="604"/>
    </location>
</feature>
<keyword evidence="6" id="KW-0970">Cilium biogenesis/degradation</keyword>
<feature type="signal peptide" evidence="11">
    <location>
        <begin position="1"/>
        <end position="21"/>
    </location>
</feature>
<feature type="chain" id="PRO_5008408305" description="Centrosomal protein of 162 kDa" evidence="11">
    <location>
        <begin position="22"/>
        <end position="774"/>
    </location>
</feature>
<feature type="region of interest" description="Disordered" evidence="10">
    <location>
        <begin position="524"/>
        <end position="547"/>
    </location>
</feature>
<evidence type="ECO:0000256" key="3">
    <source>
        <dbReference type="ARBA" id="ARBA00021406"/>
    </source>
</evidence>
<dbReference type="VEuPathDB" id="VectorBase:LLONM1_005537"/>
<dbReference type="EnsemblMetazoa" id="LLOJ001637-RA">
    <property type="protein sequence ID" value="LLOJ001637-PA"/>
    <property type="gene ID" value="LLOJ001637"/>
</dbReference>
<dbReference type="EMBL" id="AJWK01005601">
    <property type="status" value="NOT_ANNOTATED_CDS"/>
    <property type="molecule type" value="Genomic_DNA"/>
</dbReference>
<dbReference type="InterPro" id="IPR038774">
    <property type="entry name" value="CEP162-like"/>
</dbReference>
<dbReference type="EMBL" id="AJWK01005605">
    <property type="status" value="NOT_ANNOTATED_CDS"/>
    <property type="molecule type" value="Genomic_DNA"/>
</dbReference>
<feature type="coiled-coil region" evidence="9">
    <location>
        <begin position="346"/>
        <end position="380"/>
    </location>
</feature>
<feature type="compositionally biased region" description="Low complexity" evidence="10">
    <location>
        <begin position="524"/>
        <end position="538"/>
    </location>
</feature>
<evidence type="ECO:0000313" key="13">
    <source>
        <dbReference type="Proteomes" id="UP000092461"/>
    </source>
</evidence>
<evidence type="ECO:0000256" key="4">
    <source>
        <dbReference type="ARBA" id="ARBA00022490"/>
    </source>
</evidence>
<dbReference type="EMBL" id="AJWK01005604">
    <property type="status" value="NOT_ANNOTATED_CDS"/>
    <property type="molecule type" value="Genomic_DNA"/>
</dbReference>
<protein>
    <recommendedName>
        <fullName evidence="3">Centrosomal protein of 162 kDa</fullName>
    </recommendedName>
</protein>
<evidence type="ECO:0000256" key="7">
    <source>
        <dbReference type="ARBA" id="ARBA00023054"/>
    </source>
</evidence>
<dbReference type="AlphaFoldDB" id="A0A1B0GHT8"/>
<evidence type="ECO:0000313" key="12">
    <source>
        <dbReference type="EnsemblMetazoa" id="LLOJ001637-PA"/>
    </source>
</evidence>
<evidence type="ECO:0000256" key="2">
    <source>
        <dbReference type="ARBA" id="ARBA00009485"/>
    </source>
</evidence>
<evidence type="ECO:0000256" key="8">
    <source>
        <dbReference type="ARBA" id="ARBA00023212"/>
    </source>
</evidence>
<keyword evidence="13" id="KW-1185">Reference proteome</keyword>